<dbReference type="InterPro" id="IPR052893">
    <property type="entry name" value="TCS_response_regulator"/>
</dbReference>
<dbReference type="InterPro" id="IPR011006">
    <property type="entry name" value="CheY-like_superfamily"/>
</dbReference>
<evidence type="ECO:0000313" key="3">
    <source>
        <dbReference type="EMBL" id="TXK28601.1"/>
    </source>
</evidence>
<dbReference type="Proteomes" id="UP000321926">
    <property type="component" value="Unassembled WGS sequence"/>
</dbReference>
<dbReference type="EMBL" id="VRTY01000110">
    <property type="protein sequence ID" value="TXK28601.1"/>
    <property type="molecule type" value="Genomic_DNA"/>
</dbReference>
<evidence type="ECO:0000256" key="1">
    <source>
        <dbReference type="PROSITE-ProRule" id="PRU00169"/>
    </source>
</evidence>
<dbReference type="Gene3D" id="3.40.50.2300">
    <property type="match status" value="1"/>
</dbReference>
<accession>A0A5C8J3N4</accession>
<gene>
    <name evidence="3" type="ORF">FVR03_20695</name>
</gene>
<dbReference type="RefSeq" id="WP_147923680.1">
    <property type="nucleotide sequence ID" value="NZ_VRTY01000110.1"/>
</dbReference>
<dbReference type="InterPro" id="IPR001789">
    <property type="entry name" value="Sig_transdc_resp-reg_receiver"/>
</dbReference>
<evidence type="ECO:0000313" key="4">
    <source>
        <dbReference type="Proteomes" id="UP000321926"/>
    </source>
</evidence>
<keyword evidence="4" id="KW-1185">Reference proteome</keyword>
<dbReference type="GO" id="GO:0000160">
    <property type="term" value="P:phosphorelay signal transduction system"/>
    <property type="evidence" value="ECO:0007669"/>
    <property type="project" value="InterPro"/>
</dbReference>
<feature type="modified residue" description="4-aspartylphosphate" evidence="1">
    <location>
        <position position="60"/>
    </location>
</feature>
<dbReference type="AlphaFoldDB" id="A0A5C8J3N4"/>
<dbReference type="PROSITE" id="PS50110">
    <property type="entry name" value="RESPONSE_REGULATORY"/>
    <property type="match status" value="1"/>
</dbReference>
<dbReference type="SUPFAM" id="SSF52172">
    <property type="entry name" value="CheY-like"/>
    <property type="match status" value="1"/>
</dbReference>
<organism evidence="3 4">
    <name type="scientific">Pontibacter qinzhouensis</name>
    <dbReference type="NCBI Taxonomy" id="2603253"/>
    <lineage>
        <taxon>Bacteria</taxon>
        <taxon>Pseudomonadati</taxon>
        <taxon>Bacteroidota</taxon>
        <taxon>Cytophagia</taxon>
        <taxon>Cytophagales</taxon>
        <taxon>Hymenobacteraceae</taxon>
        <taxon>Pontibacter</taxon>
    </lineage>
</organism>
<proteinExistence type="predicted"/>
<protein>
    <submittedName>
        <fullName evidence="3">Response regulator</fullName>
    </submittedName>
</protein>
<dbReference type="PANTHER" id="PTHR44520">
    <property type="entry name" value="RESPONSE REGULATOR RCP1-RELATED"/>
    <property type="match status" value="1"/>
</dbReference>
<keyword evidence="1" id="KW-0597">Phosphoprotein</keyword>
<reference evidence="3 4" key="1">
    <citation type="submission" date="2019-08" db="EMBL/GenBank/DDBJ databases">
        <authorList>
            <person name="Shi S."/>
        </authorList>
    </citation>
    <scope>NUCLEOTIDE SEQUENCE [LARGE SCALE GENOMIC DNA]</scope>
    <source>
        <strain evidence="3 4">GY10130</strain>
    </source>
</reference>
<dbReference type="PANTHER" id="PTHR44520:SF2">
    <property type="entry name" value="RESPONSE REGULATOR RCP1"/>
    <property type="match status" value="1"/>
</dbReference>
<evidence type="ECO:0000259" key="2">
    <source>
        <dbReference type="PROSITE" id="PS50110"/>
    </source>
</evidence>
<feature type="domain" description="Response regulatory" evidence="2">
    <location>
        <begin position="5"/>
        <end position="130"/>
    </location>
</feature>
<dbReference type="SMART" id="SM00448">
    <property type="entry name" value="REC"/>
    <property type="match status" value="1"/>
</dbReference>
<name>A0A5C8J3N4_9BACT</name>
<sequence length="131" mass="14947">MLIHKAFIIDDDELSTYLTQHVLEEEKLAGQIDCYLDAEKALQDLMAPTAESLPDLIFLDLNMPYMNGWAFLDALLPYEHNLSPKLKIYILSSSISPVDMAKSEHYKLVAGFLHKPLEPEQINQIKALFQN</sequence>
<comment type="caution">
    <text evidence="3">The sequence shown here is derived from an EMBL/GenBank/DDBJ whole genome shotgun (WGS) entry which is preliminary data.</text>
</comment>
<dbReference type="Pfam" id="PF00072">
    <property type="entry name" value="Response_reg"/>
    <property type="match status" value="1"/>
</dbReference>
<dbReference type="OrthoDB" id="1524091at2"/>